<feature type="region of interest" description="Disordered" evidence="1">
    <location>
        <begin position="54"/>
        <end position="272"/>
    </location>
</feature>
<evidence type="ECO:0000313" key="2">
    <source>
        <dbReference type="EMBL" id="MPN09636.1"/>
    </source>
</evidence>
<feature type="region of interest" description="Disordered" evidence="1">
    <location>
        <begin position="1"/>
        <end position="21"/>
    </location>
</feature>
<feature type="compositionally biased region" description="Polar residues" evidence="1">
    <location>
        <begin position="230"/>
        <end position="239"/>
    </location>
</feature>
<comment type="caution">
    <text evidence="2">The sequence shown here is derived from an EMBL/GenBank/DDBJ whole genome shotgun (WGS) entry which is preliminary data.</text>
</comment>
<feature type="compositionally biased region" description="Basic residues" evidence="1">
    <location>
        <begin position="148"/>
        <end position="157"/>
    </location>
</feature>
<dbReference type="AlphaFoldDB" id="A0A645F7L0"/>
<feature type="compositionally biased region" description="Low complexity" evidence="1">
    <location>
        <begin position="102"/>
        <end position="113"/>
    </location>
</feature>
<protein>
    <submittedName>
        <fullName evidence="2">Uncharacterized protein</fullName>
    </submittedName>
</protein>
<evidence type="ECO:0000256" key="1">
    <source>
        <dbReference type="SAM" id="MobiDB-lite"/>
    </source>
</evidence>
<reference evidence="2" key="1">
    <citation type="submission" date="2019-08" db="EMBL/GenBank/DDBJ databases">
        <authorList>
            <person name="Kucharzyk K."/>
            <person name="Murdoch R.W."/>
            <person name="Higgins S."/>
            <person name="Loffler F."/>
        </authorList>
    </citation>
    <scope>NUCLEOTIDE SEQUENCE</scope>
</reference>
<feature type="compositionally biased region" description="Basic and acidic residues" evidence="1">
    <location>
        <begin position="161"/>
        <end position="188"/>
    </location>
</feature>
<accession>A0A645F7L0</accession>
<gene>
    <name evidence="2" type="ORF">SDC9_156927</name>
</gene>
<feature type="compositionally biased region" description="Basic residues" evidence="1">
    <location>
        <begin position="260"/>
        <end position="272"/>
    </location>
</feature>
<name>A0A645F7L0_9ZZZZ</name>
<dbReference type="EMBL" id="VSSQ01055757">
    <property type="protein sequence ID" value="MPN09636.1"/>
    <property type="molecule type" value="Genomic_DNA"/>
</dbReference>
<sequence>MKGGGIRLRPPMGCSPHPYRPPRAMRSMAHMVGSMGRVGACGDNAAMESFFSLSRRTSPTGSLDHLRGARRSGTLRPRPGRTGHPLDRRRAHTQAAPLPQGLRLVRPLRAARPSQPPHLHRSKGPPVRLLRLHRPGQGSVRSPLPAHRSTRTSRRRLLQPDLDRPRPEQGTDRSDRAGSRRAPSHHEAAPGQPQEGARRARPERRPTAPRTHERPRLPGQAAKAPGRHQVPTSGRPTTHGQGRRRAGGRRGADEEDNRTLRRTPRPLPPRHP</sequence>
<proteinExistence type="predicted"/>
<feature type="compositionally biased region" description="Basic and acidic residues" evidence="1">
    <location>
        <begin position="196"/>
        <end position="216"/>
    </location>
</feature>
<organism evidence="2">
    <name type="scientific">bioreactor metagenome</name>
    <dbReference type="NCBI Taxonomy" id="1076179"/>
    <lineage>
        <taxon>unclassified sequences</taxon>
        <taxon>metagenomes</taxon>
        <taxon>ecological metagenomes</taxon>
    </lineage>
</organism>